<dbReference type="GO" id="GO:0140359">
    <property type="term" value="F:ABC-type transporter activity"/>
    <property type="evidence" value="ECO:0007669"/>
    <property type="project" value="InterPro"/>
</dbReference>
<reference evidence="2 3" key="1">
    <citation type="submission" date="2020-04" db="EMBL/GenBank/DDBJ databases">
        <title>MicrobeNet Type strains.</title>
        <authorList>
            <person name="Nicholson A.C."/>
        </authorList>
    </citation>
    <scope>NUCLEOTIDE SEQUENCE [LARGE SCALE GENOMIC DNA]</scope>
    <source>
        <strain evidence="2 3">ATCC BAA-789</strain>
    </source>
</reference>
<evidence type="ECO:0000313" key="3">
    <source>
        <dbReference type="Proteomes" id="UP000774283"/>
    </source>
</evidence>
<keyword evidence="1" id="KW-1133">Transmembrane helix</keyword>
<feature type="transmembrane region" description="Helical" evidence="1">
    <location>
        <begin position="239"/>
        <end position="258"/>
    </location>
</feature>
<proteinExistence type="predicted"/>
<dbReference type="Proteomes" id="UP000774283">
    <property type="component" value="Unassembled WGS sequence"/>
</dbReference>
<feature type="transmembrane region" description="Helical" evidence="1">
    <location>
        <begin position="211"/>
        <end position="232"/>
    </location>
</feature>
<dbReference type="PANTHER" id="PTHR37305:SF1">
    <property type="entry name" value="MEMBRANE PROTEIN"/>
    <property type="match status" value="1"/>
</dbReference>
<dbReference type="Pfam" id="PF12679">
    <property type="entry name" value="ABC2_membrane_2"/>
    <property type="match status" value="1"/>
</dbReference>
<dbReference type="PANTHER" id="PTHR37305">
    <property type="entry name" value="INTEGRAL MEMBRANE PROTEIN-RELATED"/>
    <property type="match status" value="1"/>
</dbReference>
<sequence>MIRLVRAELSRSRSRLLVWIALVATLAVTAMVALSVYSSTVPPSETELAQQTQFFEENLKDWELNHVQQYQDCLTSQADDREAANDPTIDYACESINQVPTLDDWLYTQTASDVAPYTYSGFLQVLLGGTFVIGASLLAAEIATGNLGLWLTFAPRRGAVLAAKLVAVALTSLLYAIVGAAAGIAGIAGAAAINGALDLTSQQWEDLTLMAVRAILLAVATGVVGATLGVLLRHTAAALGAAFGYLLVFEAMFGMGVGKLQPWLLLSNVSAVIDGRKELYWTECKADPTTGVEVCTEMTKVLTQADSALYLGVLAALLVLASWLVFRRRDVG</sequence>
<evidence type="ECO:0000256" key="1">
    <source>
        <dbReference type="SAM" id="Phobius"/>
    </source>
</evidence>
<dbReference type="RefSeq" id="WP_168446741.1">
    <property type="nucleotide sequence ID" value="NZ_JAAXOW010000001.1"/>
</dbReference>
<keyword evidence="1" id="KW-0472">Membrane</keyword>
<dbReference type="EMBL" id="JAAXOW010000001">
    <property type="protein sequence ID" value="NKX92736.1"/>
    <property type="molecule type" value="Genomic_DNA"/>
</dbReference>
<keyword evidence="1" id="KW-0812">Transmembrane</keyword>
<feature type="transmembrane region" description="Helical" evidence="1">
    <location>
        <begin position="16"/>
        <end position="37"/>
    </location>
</feature>
<organism evidence="2 3">
    <name type="scientific">Sanguibacter hominis ATCC BAA-789</name>
    <dbReference type="NCBI Taxonomy" id="1312740"/>
    <lineage>
        <taxon>Bacteria</taxon>
        <taxon>Bacillati</taxon>
        <taxon>Actinomycetota</taxon>
        <taxon>Actinomycetes</taxon>
        <taxon>Micrococcales</taxon>
        <taxon>Sanguibacteraceae</taxon>
        <taxon>Sanguibacter</taxon>
    </lineage>
</organism>
<keyword evidence="3" id="KW-1185">Reference proteome</keyword>
<gene>
    <name evidence="2" type="ORF">HF995_05510</name>
</gene>
<evidence type="ECO:0000313" key="2">
    <source>
        <dbReference type="EMBL" id="NKX92736.1"/>
    </source>
</evidence>
<feature type="transmembrane region" description="Helical" evidence="1">
    <location>
        <begin position="165"/>
        <end position="191"/>
    </location>
</feature>
<accession>A0A9X5IS60</accession>
<name>A0A9X5IS60_9MICO</name>
<dbReference type="GO" id="GO:0005886">
    <property type="term" value="C:plasma membrane"/>
    <property type="evidence" value="ECO:0007669"/>
    <property type="project" value="UniProtKB-SubCell"/>
</dbReference>
<feature type="transmembrane region" description="Helical" evidence="1">
    <location>
        <begin position="308"/>
        <end position="326"/>
    </location>
</feature>
<comment type="caution">
    <text evidence="2">The sequence shown here is derived from an EMBL/GenBank/DDBJ whole genome shotgun (WGS) entry which is preliminary data.</text>
</comment>
<feature type="transmembrane region" description="Helical" evidence="1">
    <location>
        <begin position="125"/>
        <end position="153"/>
    </location>
</feature>
<protein>
    <submittedName>
        <fullName evidence="2">ABC transporter permease subunit</fullName>
    </submittedName>
</protein>
<dbReference type="AlphaFoldDB" id="A0A9X5IS60"/>